<dbReference type="Proteomes" id="UP000603602">
    <property type="component" value="Unassembled WGS sequence"/>
</dbReference>
<evidence type="ECO:0000313" key="2">
    <source>
        <dbReference type="Proteomes" id="UP000603602"/>
    </source>
</evidence>
<dbReference type="PIRSF" id="PIRSF016481">
    <property type="entry name" value="Pilus_assembly_PilP"/>
    <property type="match status" value="1"/>
</dbReference>
<dbReference type="EMBL" id="JACYTO010000002">
    <property type="protein sequence ID" value="MBD8503498.1"/>
    <property type="molecule type" value="Genomic_DNA"/>
</dbReference>
<dbReference type="PROSITE" id="PS51257">
    <property type="entry name" value="PROKAR_LIPOPROTEIN"/>
    <property type="match status" value="1"/>
</dbReference>
<dbReference type="Gene3D" id="2.30.30.830">
    <property type="match status" value="1"/>
</dbReference>
<reference evidence="2" key="1">
    <citation type="submission" date="2023-07" db="EMBL/GenBank/DDBJ databases">
        <title>Thauera sp. CAU 1555 isolated from sand of Yaerae Beach.</title>
        <authorList>
            <person name="Kim W."/>
        </authorList>
    </citation>
    <scope>NUCLEOTIDE SEQUENCE [LARGE SCALE GENOMIC DNA]</scope>
    <source>
        <strain evidence="2">CAU 1555</strain>
    </source>
</reference>
<proteinExistence type="predicted"/>
<name>A0ABR9BBT3_9RHOO</name>
<accession>A0ABR9BBT3</accession>
<gene>
    <name evidence="1" type="ORF">IFO67_11440</name>
</gene>
<organism evidence="1 2">
    <name type="scientific">Thauera sedimentorum</name>
    <dbReference type="NCBI Taxonomy" id="2767595"/>
    <lineage>
        <taxon>Bacteria</taxon>
        <taxon>Pseudomonadati</taxon>
        <taxon>Pseudomonadota</taxon>
        <taxon>Betaproteobacteria</taxon>
        <taxon>Rhodocyclales</taxon>
        <taxon>Zoogloeaceae</taxon>
        <taxon>Thauera</taxon>
    </lineage>
</organism>
<dbReference type="RefSeq" id="WP_187718329.1">
    <property type="nucleotide sequence ID" value="NZ_JACTAH010000002.1"/>
</dbReference>
<keyword evidence="2" id="KW-1185">Reference proteome</keyword>
<dbReference type="InterPro" id="IPR007446">
    <property type="entry name" value="PilP"/>
</dbReference>
<dbReference type="Pfam" id="PF04351">
    <property type="entry name" value="PilP"/>
    <property type="match status" value="1"/>
</dbReference>
<sequence length="177" mass="19385">MKLTSSVIALAVVMLGGCTSEEENIQAWMAQQAKGMRGSVKPLPEIKPFPVVEYDAEALLTPFSSERIVPEQRSATGGGSGIKPDLDRRREPLEAYPLESLTMVGVITQNKQAEALIKVDNVIHQVRVGNYMGQDFGVVTAISETEVTLRELVEDVNGDWTERSSSLLLQEQQGGRK</sequence>
<comment type="caution">
    <text evidence="1">The sequence shown here is derived from an EMBL/GenBank/DDBJ whole genome shotgun (WGS) entry which is preliminary data.</text>
</comment>
<evidence type="ECO:0000313" key="1">
    <source>
        <dbReference type="EMBL" id="MBD8503498.1"/>
    </source>
</evidence>
<protein>
    <submittedName>
        <fullName evidence="1">Pilus assembly protein PilP</fullName>
    </submittedName>
</protein>